<dbReference type="HOGENOM" id="CLU_002833_6_1_1"/>
<dbReference type="SMART" id="SM00636">
    <property type="entry name" value="Glyco_18"/>
    <property type="match status" value="1"/>
</dbReference>
<sequence>MHLVPVSLFATLAALHVAFAMPYCGLVPPQPQPRSVAQSTGGNTTNGGNSSSPDQVLATGWYPGWLGATYAPSNISWSKYNALTFAFAVTTNDPSVISLDAQSVTLLPEFVTEAGNNGVSALLSIGGWTGSLYFSTAVGNAANRSAFVKAVTGLATKYNLDGIDFDWEYPNRQGLGCNAISPSDSANFLAFLQQLKQDPVGSKLILSAAVGETPFMGANGTPMTDVSAFADVLDHIAIMNYDVWGSFSPTVGPNSPLDDSCAPTKAGSAVAAVKAWTGAKFPANQVKERCISLEPAYQTFLFFFCKIALGVAAYGHSFHVTTSAALGSSGNVNLYPSFDKSQQPLGDSDTSTSASVLDPCGQPEGISGVFNFNGMIAHGFLNSNGTAANGIDYAFDNCSQTPFVYNPTAQTMLSYDDARSFAAKGNYISSNGLLGFAVWPVTGDYNDILLGAISDAMGIVQICS</sequence>
<dbReference type="PROSITE" id="PS51910">
    <property type="entry name" value="GH18_2"/>
    <property type="match status" value="1"/>
</dbReference>
<dbReference type="STRING" id="486041.B0DTW8"/>
<dbReference type="InterPro" id="IPR050314">
    <property type="entry name" value="Glycosyl_Hydrlase_18"/>
</dbReference>
<evidence type="ECO:0000256" key="2">
    <source>
        <dbReference type="ARBA" id="ARBA00022801"/>
    </source>
</evidence>
<evidence type="ECO:0000256" key="1">
    <source>
        <dbReference type="ARBA" id="ARBA00000822"/>
    </source>
</evidence>
<dbReference type="AlphaFoldDB" id="B0DTW8"/>
<organism evidence="13">
    <name type="scientific">Laccaria bicolor (strain S238N-H82 / ATCC MYA-4686)</name>
    <name type="common">Bicoloured deceiver</name>
    <name type="synonym">Laccaria laccata var. bicolor</name>
    <dbReference type="NCBI Taxonomy" id="486041"/>
    <lineage>
        <taxon>Eukaryota</taxon>
        <taxon>Fungi</taxon>
        <taxon>Dikarya</taxon>
        <taxon>Basidiomycota</taxon>
        <taxon>Agaricomycotina</taxon>
        <taxon>Agaricomycetes</taxon>
        <taxon>Agaricomycetidae</taxon>
        <taxon>Agaricales</taxon>
        <taxon>Agaricineae</taxon>
        <taxon>Hydnangiaceae</taxon>
        <taxon>Laccaria</taxon>
    </lineage>
</organism>
<dbReference type="RefSeq" id="XP_001887312.1">
    <property type="nucleotide sequence ID" value="XM_001887277.1"/>
</dbReference>
<dbReference type="EMBL" id="DS547134">
    <property type="protein sequence ID" value="EDR01921.1"/>
    <property type="molecule type" value="Genomic_DNA"/>
</dbReference>
<dbReference type="OrthoDB" id="73875at2759"/>
<dbReference type="GeneID" id="6082998"/>
<evidence type="ECO:0000256" key="4">
    <source>
        <dbReference type="ARBA" id="ARBA00023277"/>
    </source>
</evidence>
<dbReference type="GO" id="GO:0005576">
    <property type="term" value="C:extracellular region"/>
    <property type="evidence" value="ECO:0007669"/>
    <property type="project" value="TreeGrafter"/>
</dbReference>
<evidence type="ECO:0000256" key="8">
    <source>
        <dbReference type="RuleBase" id="RU004453"/>
    </source>
</evidence>
<dbReference type="InterPro" id="IPR017853">
    <property type="entry name" value="GH"/>
</dbReference>
<dbReference type="Gene3D" id="3.10.50.10">
    <property type="match status" value="1"/>
</dbReference>
<dbReference type="InParanoid" id="B0DTW8"/>
<evidence type="ECO:0000256" key="5">
    <source>
        <dbReference type="ARBA" id="ARBA00023295"/>
    </source>
</evidence>
<reference evidence="12 13" key="1">
    <citation type="journal article" date="2008" name="Nature">
        <title>The genome of Laccaria bicolor provides insights into mycorrhizal symbiosis.</title>
        <authorList>
            <person name="Martin F."/>
            <person name="Aerts A."/>
            <person name="Ahren D."/>
            <person name="Brun A."/>
            <person name="Danchin E.G.J."/>
            <person name="Duchaussoy F."/>
            <person name="Gibon J."/>
            <person name="Kohler A."/>
            <person name="Lindquist E."/>
            <person name="Pereda V."/>
            <person name="Salamov A."/>
            <person name="Shapiro H.J."/>
            <person name="Wuyts J."/>
            <person name="Blaudez D."/>
            <person name="Buee M."/>
            <person name="Brokstein P."/>
            <person name="Canbaeck B."/>
            <person name="Cohen D."/>
            <person name="Courty P.E."/>
            <person name="Coutinho P.M."/>
            <person name="Delaruelle C."/>
            <person name="Detter J.C."/>
            <person name="Deveau A."/>
            <person name="DiFazio S."/>
            <person name="Duplessis S."/>
            <person name="Fraissinet-Tachet L."/>
            <person name="Lucic E."/>
            <person name="Frey-Klett P."/>
            <person name="Fourrey C."/>
            <person name="Feussner I."/>
            <person name="Gay G."/>
            <person name="Grimwood J."/>
            <person name="Hoegger P.J."/>
            <person name="Jain P."/>
            <person name="Kilaru S."/>
            <person name="Labbe J."/>
            <person name="Lin Y.C."/>
            <person name="Legue V."/>
            <person name="Le Tacon F."/>
            <person name="Marmeisse R."/>
            <person name="Melayah D."/>
            <person name="Montanini B."/>
            <person name="Muratet M."/>
            <person name="Nehls U."/>
            <person name="Niculita-Hirzel H."/>
            <person name="Oudot-Le Secq M.P."/>
            <person name="Peter M."/>
            <person name="Quesneville H."/>
            <person name="Rajashekar B."/>
            <person name="Reich M."/>
            <person name="Rouhier N."/>
            <person name="Schmutz J."/>
            <person name="Yin T."/>
            <person name="Chalot M."/>
            <person name="Henrissat B."/>
            <person name="Kuees U."/>
            <person name="Lucas S."/>
            <person name="Van de Peer Y."/>
            <person name="Podila G.K."/>
            <person name="Polle A."/>
            <person name="Pukkila P.J."/>
            <person name="Richardson P.M."/>
            <person name="Rouze P."/>
            <person name="Sanders I.R."/>
            <person name="Stajich J.E."/>
            <person name="Tunlid A."/>
            <person name="Tuskan G."/>
            <person name="Grigoriev I.V."/>
        </authorList>
    </citation>
    <scope>NUCLEOTIDE SEQUENCE [LARGE SCALE GENOMIC DNA]</scope>
    <source>
        <strain evidence="13">S238N-H82 / ATCC MYA-4686</strain>
    </source>
</reference>
<dbReference type="InterPro" id="IPR029070">
    <property type="entry name" value="Chitinase_insertion_sf"/>
</dbReference>
<keyword evidence="5 7" id="KW-0326">Glycosidase</keyword>
<feature type="chain" id="PRO_5002748825" evidence="10">
    <location>
        <begin position="21"/>
        <end position="464"/>
    </location>
</feature>
<proteinExistence type="inferred from homology"/>
<feature type="region of interest" description="Disordered" evidence="9">
    <location>
        <begin position="32"/>
        <end position="54"/>
    </location>
</feature>
<evidence type="ECO:0000313" key="13">
    <source>
        <dbReference type="Proteomes" id="UP000001194"/>
    </source>
</evidence>
<evidence type="ECO:0000259" key="11">
    <source>
        <dbReference type="PROSITE" id="PS51910"/>
    </source>
</evidence>
<evidence type="ECO:0000256" key="9">
    <source>
        <dbReference type="SAM" id="MobiDB-lite"/>
    </source>
</evidence>
<dbReference type="PROSITE" id="PS01095">
    <property type="entry name" value="GH18_1"/>
    <property type="match status" value="1"/>
</dbReference>
<keyword evidence="2 7" id="KW-0378">Hydrolase</keyword>
<feature type="signal peptide" evidence="10">
    <location>
        <begin position="1"/>
        <end position="20"/>
    </location>
</feature>
<comment type="similarity">
    <text evidence="8">Belongs to the glycosyl hydrolase 18 family.</text>
</comment>
<dbReference type="GO" id="GO:0008843">
    <property type="term" value="F:endochitinase activity"/>
    <property type="evidence" value="ECO:0007669"/>
    <property type="project" value="UniProtKB-EC"/>
</dbReference>
<dbReference type="InterPro" id="IPR001579">
    <property type="entry name" value="Glyco_hydro_18_chit_AS"/>
</dbReference>
<dbReference type="PANTHER" id="PTHR11177">
    <property type="entry name" value="CHITINASE"/>
    <property type="match status" value="1"/>
</dbReference>
<dbReference type="SUPFAM" id="SSF54556">
    <property type="entry name" value="Chitinase insertion domain"/>
    <property type="match status" value="1"/>
</dbReference>
<dbReference type="KEGG" id="lbc:LACBIDRAFT_310136"/>
<accession>B0DTW8</accession>
<evidence type="ECO:0000256" key="7">
    <source>
        <dbReference type="RuleBase" id="RU000489"/>
    </source>
</evidence>
<protein>
    <submittedName>
        <fullName evidence="12">Glycoside hydrolase family 18 protein</fullName>
    </submittedName>
</protein>
<dbReference type="Pfam" id="PF00704">
    <property type="entry name" value="Glyco_hydro_18"/>
    <property type="match status" value="1"/>
</dbReference>
<keyword evidence="4" id="KW-0119">Carbohydrate metabolism</keyword>
<feature type="domain" description="GH18" evidence="11">
    <location>
        <begin position="56"/>
        <end position="460"/>
    </location>
</feature>
<dbReference type="Proteomes" id="UP000001194">
    <property type="component" value="Unassembled WGS sequence"/>
</dbReference>
<dbReference type="GO" id="GO:0008061">
    <property type="term" value="F:chitin binding"/>
    <property type="evidence" value="ECO:0007669"/>
    <property type="project" value="InterPro"/>
</dbReference>
<feature type="compositionally biased region" description="Low complexity" evidence="9">
    <location>
        <begin position="39"/>
        <end position="52"/>
    </location>
</feature>
<dbReference type="GO" id="GO:0006032">
    <property type="term" value="P:chitin catabolic process"/>
    <property type="evidence" value="ECO:0007669"/>
    <property type="project" value="UniProtKB-KW"/>
</dbReference>
<dbReference type="GO" id="GO:0000272">
    <property type="term" value="P:polysaccharide catabolic process"/>
    <property type="evidence" value="ECO:0007669"/>
    <property type="project" value="UniProtKB-KW"/>
</dbReference>
<keyword evidence="3" id="KW-0146">Chitin degradation</keyword>
<dbReference type="PANTHER" id="PTHR11177:SF317">
    <property type="entry name" value="CHITINASE 12-RELATED"/>
    <property type="match status" value="1"/>
</dbReference>
<dbReference type="Gene3D" id="3.20.20.80">
    <property type="entry name" value="Glycosidases"/>
    <property type="match status" value="1"/>
</dbReference>
<comment type="catalytic activity">
    <reaction evidence="1">
        <text>Random endo-hydrolysis of N-acetyl-beta-D-glucosaminide (1-&gt;4)-beta-linkages in chitin and chitodextrins.</text>
        <dbReference type="EC" id="3.2.1.14"/>
    </reaction>
</comment>
<dbReference type="InterPro" id="IPR011583">
    <property type="entry name" value="Chitinase_II/V-like_cat"/>
</dbReference>
<gene>
    <name evidence="12" type="ORF">LACBIDRAFT_310136</name>
</gene>
<evidence type="ECO:0000256" key="10">
    <source>
        <dbReference type="SAM" id="SignalP"/>
    </source>
</evidence>
<keyword evidence="13" id="KW-1185">Reference proteome</keyword>
<evidence type="ECO:0000313" key="12">
    <source>
        <dbReference type="EMBL" id="EDR01921.1"/>
    </source>
</evidence>
<keyword evidence="10" id="KW-0732">Signal</keyword>
<dbReference type="SUPFAM" id="SSF51445">
    <property type="entry name" value="(Trans)glycosidases"/>
    <property type="match status" value="1"/>
</dbReference>
<evidence type="ECO:0000256" key="6">
    <source>
        <dbReference type="ARBA" id="ARBA00023326"/>
    </source>
</evidence>
<keyword evidence="6" id="KW-0624">Polysaccharide degradation</keyword>
<evidence type="ECO:0000256" key="3">
    <source>
        <dbReference type="ARBA" id="ARBA00023024"/>
    </source>
</evidence>
<name>B0DTW8_LACBS</name>
<dbReference type="InterPro" id="IPR001223">
    <property type="entry name" value="Glyco_hydro18_cat"/>
</dbReference>